<reference evidence="2 3" key="1">
    <citation type="submission" date="2024-03" db="EMBL/GenBank/DDBJ databases">
        <title>Sulfurimonas sp. HSL3-1.</title>
        <authorList>
            <person name="Wang S."/>
        </authorList>
    </citation>
    <scope>NUCLEOTIDE SEQUENCE [LARGE SCALE GENOMIC DNA]</scope>
    <source>
        <strain evidence="2 3">HSL3-1</strain>
    </source>
</reference>
<dbReference type="Proteomes" id="UP001447842">
    <property type="component" value="Chromosome"/>
</dbReference>
<dbReference type="SUPFAM" id="SSF159888">
    <property type="entry name" value="YdhG-like"/>
    <property type="match status" value="1"/>
</dbReference>
<protein>
    <submittedName>
        <fullName evidence="2">DUF1801 domain-containing protein</fullName>
    </submittedName>
</protein>
<organism evidence="2 3">
    <name type="scientific">Sulfurimonas diazotrophicus</name>
    <dbReference type="NCBI Taxonomy" id="3131939"/>
    <lineage>
        <taxon>Bacteria</taxon>
        <taxon>Pseudomonadati</taxon>
        <taxon>Campylobacterota</taxon>
        <taxon>Epsilonproteobacteria</taxon>
        <taxon>Campylobacterales</taxon>
        <taxon>Sulfurimonadaceae</taxon>
        <taxon>Sulfurimonas</taxon>
    </lineage>
</organism>
<feature type="domain" description="YdhG-like" evidence="1">
    <location>
        <begin position="29"/>
        <end position="126"/>
    </location>
</feature>
<evidence type="ECO:0000313" key="2">
    <source>
        <dbReference type="EMBL" id="XAU16024.1"/>
    </source>
</evidence>
<sequence>MARKANSRSPEIVPGGVDAYIEKYPQEVRDRLHEIRGIIEAAAPDATETVSYFEMPGYLYEGYDYHGMFAWFSYKRPHVRLHVRPPVLEEHQEELENYATTKSIISFPVDKAIPKALVEKLVKASIRVMKQKPNAPKKPK</sequence>
<accession>A0ABZ3HCF2</accession>
<evidence type="ECO:0000313" key="3">
    <source>
        <dbReference type="Proteomes" id="UP001447842"/>
    </source>
</evidence>
<dbReference type="EMBL" id="CP147920">
    <property type="protein sequence ID" value="XAU16024.1"/>
    <property type="molecule type" value="Genomic_DNA"/>
</dbReference>
<name>A0ABZ3HCF2_9BACT</name>
<evidence type="ECO:0000259" key="1">
    <source>
        <dbReference type="Pfam" id="PF08818"/>
    </source>
</evidence>
<proteinExistence type="predicted"/>
<gene>
    <name evidence="2" type="ORF">WCY31_04785</name>
</gene>
<dbReference type="Gene3D" id="3.90.1150.200">
    <property type="match status" value="1"/>
</dbReference>
<dbReference type="RefSeq" id="WP_231020933.1">
    <property type="nucleotide sequence ID" value="NZ_CP147920.1"/>
</dbReference>
<keyword evidence="3" id="KW-1185">Reference proteome</keyword>
<dbReference type="InterPro" id="IPR014922">
    <property type="entry name" value="YdhG-like"/>
</dbReference>
<dbReference type="Pfam" id="PF08818">
    <property type="entry name" value="DUF1801"/>
    <property type="match status" value="1"/>
</dbReference>